<dbReference type="EC" id="2.1.1.72" evidence="1"/>
<accession>A0A0F9NT93</accession>
<comment type="catalytic activity">
    <reaction evidence="6">
        <text>a 2'-deoxyadenosine in DNA + S-adenosyl-L-methionine = an N(6)-methyl-2'-deoxyadenosine in DNA + S-adenosyl-L-homocysteine + H(+)</text>
        <dbReference type="Rhea" id="RHEA:15197"/>
        <dbReference type="Rhea" id="RHEA-COMP:12418"/>
        <dbReference type="Rhea" id="RHEA-COMP:12419"/>
        <dbReference type="ChEBI" id="CHEBI:15378"/>
        <dbReference type="ChEBI" id="CHEBI:57856"/>
        <dbReference type="ChEBI" id="CHEBI:59789"/>
        <dbReference type="ChEBI" id="CHEBI:90615"/>
        <dbReference type="ChEBI" id="CHEBI:90616"/>
        <dbReference type="EC" id="2.1.1.72"/>
    </reaction>
</comment>
<dbReference type="GO" id="GO:0003677">
    <property type="term" value="F:DNA binding"/>
    <property type="evidence" value="ECO:0007669"/>
    <property type="project" value="InterPro"/>
</dbReference>
<dbReference type="CDD" id="cd02440">
    <property type="entry name" value="AdoMet_MTases"/>
    <property type="match status" value="1"/>
</dbReference>
<dbReference type="InterPro" id="IPR003356">
    <property type="entry name" value="DNA_methylase_A-5"/>
</dbReference>
<dbReference type="PANTHER" id="PTHR42933">
    <property type="entry name" value="SLR6095 PROTEIN"/>
    <property type="match status" value="1"/>
</dbReference>
<gene>
    <name evidence="8" type="ORF">LCGC14_1298400</name>
</gene>
<evidence type="ECO:0000256" key="5">
    <source>
        <dbReference type="ARBA" id="ARBA00022747"/>
    </source>
</evidence>
<protein>
    <recommendedName>
        <fullName evidence="1">site-specific DNA-methyltransferase (adenine-specific)</fullName>
        <ecNumber evidence="1">2.1.1.72</ecNumber>
    </recommendedName>
</protein>
<evidence type="ECO:0000313" key="8">
    <source>
        <dbReference type="EMBL" id="KKM84512.1"/>
    </source>
</evidence>
<dbReference type="AlphaFoldDB" id="A0A0F9NT93"/>
<name>A0A0F9NT93_9ZZZZ</name>
<keyword evidence="2" id="KW-0489">Methyltransferase</keyword>
<evidence type="ECO:0000256" key="1">
    <source>
        <dbReference type="ARBA" id="ARBA00011900"/>
    </source>
</evidence>
<proteinExistence type="predicted"/>
<evidence type="ECO:0000256" key="4">
    <source>
        <dbReference type="ARBA" id="ARBA00022691"/>
    </source>
</evidence>
<dbReference type="SUPFAM" id="SSF53335">
    <property type="entry name" value="S-adenosyl-L-methionine-dependent methyltransferases"/>
    <property type="match status" value="1"/>
</dbReference>
<organism evidence="8">
    <name type="scientific">marine sediment metagenome</name>
    <dbReference type="NCBI Taxonomy" id="412755"/>
    <lineage>
        <taxon>unclassified sequences</taxon>
        <taxon>metagenomes</taxon>
        <taxon>ecological metagenomes</taxon>
    </lineage>
</organism>
<keyword evidence="3" id="KW-0808">Transferase</keyword>
<keyword evidence="4" id="KW-0949">S-adenosyl-L-methionine</keyword>
<dbReference type="EMBL" id="LAZR01007555">
    <property type="protein sequence ID" value="KKM84512.1"/>
    <property type="molecule type" value="Genomic_DNA"/>
</dbReference>
<dbReference type="Pfam" id="PF02384">
    <property type="entry name" value="N6_Mtase"/>
    <property type="match status" value="1"/>
</dbReference>
<evidence type="ECO:0000256" key="2">
    <source>
        <dbReference type="ARBA" id="ARBA00022603"/>
    </source>
</evidence>
<dbReference type="GO" id="GO:0008170">
    <property type="term" value="F:N-methyltransferase activity"/>
    <property type="evidence" value="ECO:0007669"/>
    <property type="project" value="InterPro"/>
</dbReference>
<evidence type="ECO:0000259" key="7">
    <source>
        <dbReference type="Pfam" id="PF02384"/>
    </source>
</evidence>
<dbReference type="PRINTS" id="PR00507">
    <property type="entry name" value="N12N6MTFRASE"/>
</dbReference>
<dbReference type="InterPro" id="IPR051537">
    <property type="entry name" value="DNA_Adenine_Mtase"/>
</dbReference>
<feature type="domain" description="DNA methylase adenine-specific" evidence="7">
    <location>
        <begin position="3"/>
        <end position="217"/>
    </location>
</feature>
<keyword evidence="5" id="KW-0680">Restriction system</keyword>
<evidence type="ECO:0000256" key="6">
    <source>
        <dbReference type="ARBA" id="ARBA00047942"/>
    </source>
</evidence>
<dbReference type="Gene3D" id="3.40.50.150">
    <property type="entry name" value="Vaccinia Virus protein VP39"/>
    <property type="match status" value="1"/>
</dbReference>
<sequence length="379" mass="42556">MELGQYYTPKTFSTLLIESMLSTKADYVLDIGCGQASLLEAARGRWKKAKLIGYDIDPTNYNLQGENLHIGFGDGLDPDLSNKILDNFGYIDISVANPPYTSVEVNKNIIRILKLASLYECIPKNIKKLPAEIVFLAQNLLVLKTEGELGAILPASIISGEKWKGLREYLITEKSIDKVIQLPNKAFNKTEAATFAVNFTNKKPNKHAISLLSFDNNETLKINYKSGIKRLDYLYHAHKKLSNHKPIPNTVILFRGNKSSKSLRSGTSKFIHTSDLKSIFQTLSFNYFKYPKGTKTARKGDFIVSRVGSRCIGKAAYINEGEIEVSDCIMVLRNLGKERYTSLFTSNNFYEKTSHDALGTGAKYLTFDIIKEALEIHEL</sequence>
<evidence type="ECO:0000256" key="3">
    <source>
        <dbReference type="ARBA" id="ARBA00022679"/>
    </source>
</evidence>
<reference evidence="8" key="1">
    <citation type="journal article" date="2015" name="Nature">
        <title>Complex archaea that bridge the gap between prokaryotes and eukaryotes.</title>
        <authorList>
            <person name="Spang A."/>
            <person name="Saw J.H."/>
            <person name="Jorgensen S.L."/>
            <person name="Zaremba-Niedzwiedzka K."/>
            <person name="Martijn J."/>
            <person name="Lind A.E."/>
            <person name="van Eijk R."/>
            <person name="Schleper C."/>
            <person name="Guy L."/>
            <person name="Ettema T.J."/>
        </authorList>
    </citation>
    <scope>NUCLEOTIDE SEQUENCE</scope>
</reference>
<dbReference type="InterPro" id="IPR029063">
    <property type="entry name" value="SAM-dependent_MTases_sf"/>
</dbReference>
<dbReference type="GO" id="GO:0009007">
    <property type="term" value="F:site-specific DNA-methyltransferase (adenine-specific) activity"/>
    <property type="evidence" value="ECO:0007669"/>
    <property type="project" value="UniProtKB-EC"/>
</dbReference>
<dbReference type="GO" id="GO:0032259">
    <property type="term" value="P:methylation"/>
    <property type="evidence" value="ECO:0007669"/>
    <property type="project" value="UniProtKB-KW"/>
</dbReference>
<dbReference type="GO" id="GO:0009307">
    <property type="term" value="P:DNA restriction-modification system"/>
    <property type="evidence" value="ECO:0007669"/>
    <property type="project" value="UniProtKB-KW"/>
</dbReference>
<comment type="caution">
    <text evidence="8">The sequence shown here is derived from an EMBL/GenBank/DDBJ whole genome shotgun (WGS) entry which is preliminary data.</text>
</comment>
<dbReference type="PANTHER" id="PTHR42933:SF3">
    <property type="entry name" value="TYPE I RESTRICTION ENZYME MJAVIII METHYLASE SUBUNIT"/>
    <property type="match status" value="1"/>
</dbReference>